<dbReference type="PANTHER" id="PTHR23426">
    <property type="entry name" value="FERREDOXIN/ADRENODOXIN"/>
    <property type="match status" value="1"/>
</dbReference>
<evidence type="ECO:0000256" key="1">
    <source>
        <dbReference type="ARBA" id="ARBA00010914"/>
    </source>
</evidence>
<dbReference type="GO" id="GO:0051537">
    <property type="term" value="F:2 iron, 2 sulfur cluster binding"/>
    <property type="evidence" value="ECO:0007669"/>
    <property type="project" value="UniProtKB-KW"/>
</dbReference>
<dbReference type="RefSeq" id="WP_012501906.1">
    <property type="nucleotide sequence ID" value="NC_011027.1"/>
</dbReference>
<dbReference type="CDD" id="cd00207">
    <property type="entry name" value="fer2"/>
    <property type="match status" value="1"/>
</dbReference>
<proteinExistence type="inferred from homology"/>
<evidence type="ECO:0000256" key="3">
    <source>
        <dbReference type="ARBA" id="ARBA00022723"/>
    </source>
</evidence>
<evidence type="ECO:0000256" key="5">
    <source>
        <dbReference type="ARBA" id="ARBA00023014"/>
    </source>
</evidence>
<reference evidence="8" key="1">
    <citation type="submission" date="2008-06" db="EMBL/GenBank/DDBJ databases">
        <title>Complete sequence of Chlorobaculum parvum NCIB 8327.</title>
        <authorList>
            <consortium name="US DOE Joint Genome Institute"/>
            <person name="Lucas S."/>
            <person name="Copeland A."/>
            <person name="Lapidus A."/>
            <person name="Glavina del Rio T."/>
            <person name="Dalin E."/>
            <person name="Tice H."/>
            <person name="Bruce D."/>
            <person name="Goodwin L."/>
            <person name="Pitluck S."/>
            <person name="Schmutz J."/>
            <person name="Larimer F."/>
            <person name="Land M."/>
            <person name="Hauser L."/>
            <person name="Kyrpides N."/>
            <person name="Mikhailova N."/>
            <person name="Zhao F."/>
            <person name="Li T."/>
            <person name="Liu Z."/>
            <person name="Overmann J."/>
            <person name="Bryant D.A."/>
            <person name="Richardson P."/>
        </authorList>
    </citation>
    <scope>NUCLEOTIDE SEQUENCE [LARGE SCALE GENOMIC DNA]</scope>
    <source>
        <strain evidence="8">NCIB 8327</strain>
    </source>
</reference>
<dbReference type="Gene3D" id="3.10.20.30">
    <property type="match status" value="1"/>
</dbReference>
<sequence length="222" mass="23763">MNIVINDRECQAQTGDRLLDVARANHSHIGYFCGGNAICQTCYVKILEGAELLSPMSDAEKAMLSDTLVKEGTRMACQATIEKPGKITLLTTVEEAKRMTLTNPTQLPAYMGKMGWESAVKFRDTIAFQAQRETTGHPIEPVELLIDVVKGIGDAIQLVIDAVQSAFGLARPEAKPEAAKTNGEARCDVTAVDGTVACVNAHGKLATPEALKVHEHSGAACN</sequence>
<comment type="similarity">
    <text evidence="1">Belongs to the adrenodoxin/putidaredoxin family.</text>
</comment>
<evidence type="ECO:0000313" key="9">
    <source>
        <dbReference type="Proteomes" id="UP000008811"/>
    </source>
</evidence>
<dbReference type="InterPro" id="IPR001055">
    <property type="entry name" value="Adrenodoxin-like"/>
</dbReference>
<keyword evidence="3" id="KW-0479">Metal-binding</keyword>
<evidence type="ECO:0000256" key="4">
    <source>
        <dbReference type="ARBA" id="ARBA00023004"/>
    </source>
</evidence>
<gene>
    <name evidence="8" type="ordered locus">Cpar_0653</name>
</gene>
<keyword evidence="9" id="KW-1185">Reference proteome</keyword>
<keyword evidence="4" id="KW-0408">Iron</keyword>
<dbReference type="AlphaFoldDB" id="B3QMC0"/>
<organism evidence="8 9">
    <name type="scientific">Chlorobaculum parvum (strain DSM 263 / NCIMB 8327)</name>
    <name type="common">Chlorobium vibrioforme subsp. thiosulfatophilum</name>
    <dbReference type="NCBI Taxonomy" id="517417"/>
    <lineage>
        <taxon>Bacteria</taxon>
        <taxon>Pseudomonadati</taxon>
        <taxon>Chlorobiota</taxon>
        <taxon>Chlorobiia</taxon>
        <taxon>Chlorobiales</taxon>
        <taxon>Chlorobiaceae</taxon>
        <taxon>Chlorobaculum</taxon>
    </lineage>
</organism>
<accession>B3QMC0</accession>
<dbReference type="InterPro" id="IPR001041">
    <property type="entry name" value="2Fe-2S_ferredoxin-type"/>
</dbReference>
<dbReference type="STRING" id="517417.Cpar_0653"/>
<dbReference type="SUPFAM" id="SSF54292">
    <property type="entry name" value="2Fe-2S ferredoxin-like"/>
    <property type="match status" value="1"/>
</dbReference>
<dbReference type="GO" id="GO:0140647">
    <property type="term" value="P:P450-containing electron transport chain"/>
    <property type="evidence" value="ECO:0007669"/>
    <property type="project" value="InterPro"/>
</dbReference>
<dbReference type="EMBL" id="CP001099">
    <property type="protein sequence ID" value="ACF11073.1"/>
    <property type="molecule type" value="Genomic_DNA"/>
</dbReference>
<dbReference type="KEGG" id="cpc:Cpar_0653"/>
<dbReference type="eggNOG" id="COG0633">
    <property type="taxonomic scope" value="Bacteria"/>
</dbReference>
<evidence type="ECO:0000256" key="6">
    <source>
        <dbReference type="ARBA" id="ARBA00034078"/>
    </source>
</evidence>
<dbReference type="Pfam" id="PF00111">
    <property type="entry name" value="Fer2"/>
    <property type="match status" value="1"/>
</dbReference>
<dbReference type="Proteomes" id="UP000008811">
    <property type="component" value="Chromosome"/>
</dbReference>
<feature type="domain" description="2Fe-2S ferredoxin-type" evidence="7">
    <location>
        <begin position="1"/>
        <end position="95"/>
    </location>
</feature>
<dbReference type="InterPro" id="IPR012675">
    <property type="entry name" value="Beta-grasp_dom_sf"/>
</dbReference>
<dbReference type="OrthoDB" id="9799640at2"/>
<evidence type="ECO:0000313" key="8">
    <source>
        <dbReference type="EMBL" id="ACF11073.1"/>
    </source>
</evidence>
<dbReference type="HOGENOM" id="CLU_087598_0_0_10"/>
<comment type="cofactor">
    <cofactor evidence="6">
        <name>[2Fe-2S] cluster</name>
        <dbReference type="ChEBI" id="CHEBI:190135"/>
    </cofactor>
</comment>
<evidence type="ECO:0000256" key="2">
    <source>
        <dbReference type="ARBA" id="ARBA00022714"/>
    </source>
</evidence>
<dbReference type="GO" id="GO:0009055">
    <property type="term" value="F:electron transfer activity"/>
    <property type="evidence" value="ECO:0007669"/>
    <property type="project" value="TreeGrafter"/>
</dbReference>
<name>B3QMC0_CHLP8</name>
<dbReference type="GO" id="GO:0046872">
    <property type="term" value="F:metal ion binding"/>
    <property type="evidence" value="ECO:0007669"/>
    <property type="project" value="UniProtKB-KW"/>
</dbReference>
<dbReference type="PANTHER" id="PTHR23426:SF65">
    <property type="entry name" value="FERREDOXIN-2, MITOCHONDRIAL"/>
    <property type="match status" value="1"/>
</dbReference>
<protein>
    <submittedName>
        <fullName evidence="8">Ferredoxin</fullName>
    </submittedName>
</protein>
<evidence type="ECO:0000259" key="7">
    <source>
        <dbReference type="PROSITE" id="PS51085"/>
    </source>
</evidence>
<keyword evidence="2" id="KW-0001">2Fe-2S</keyword>
<keyword evidence="5" id="KW-0411">Iron-sulfur</keyword>
<dbReference type="InterPro" id="IPR036010">
    <property type="entry name" value="2Fe-2S_ferredoxin-like_sf"/>
</dbReference>
<dbReference type="PROSITE" id="PS51085">
    <property type="entry name" value="2FE2S_FER_2"/>
    <property type="match status" value="1"/>
</dbReference>